<dbReference type="SUPFAM" id="SSF52172">
    <property type="entry name" value="CheY-like"/>
    <property type="match status" value="1"/>
</dbReference>
<dbReference type="Gene3D" id="3.30.70.270">
    <property type="match status" value="1"/>
</dbReference>
<dbReference type="SMART" id="SM00267">
    <property type="entry name" value="GGDEF"/>
    <property type="match status" value="1"/>
</dbReference>
<sequence length="568" mass="64799">MEKKPVMLVADDVEINRAILTQFFKNDYFILEAASGEETLATVAAHAVDVILLDLVMPGMDSFDVLASLKRNGQYADIPVIVTTARNEREVEVRAMEMGAADFITKPYDPTIVRCRVKNVMARMENEWRKLEQAARERQILEMRHYIEIDALTGIYNREAFYEKTVALLQENPQRQYDILYFDINCFKIINDLFHVETGNLILKTAGTYFKTITEGIGTCGRMEADHFAVCMPEDTLDLDVFLEGIDNAIFSLGIKNNILFYVGIYPVDNVFLPVDQMCDRARMALNTVKGHYKKRYAYYDAKMREKFLEEQMMLREMELALAEGQFCVYYQPIYSAKENRAVSAEALVRWKHPTAGVISPGRFVPLFERNGFVVRLDRFAWEQVCRMLSERRSKGRPLIPVSVNVSRLNFYDTDFCDTIVGLLDKYDLPPSLLRLEITESAYTDNPVQLLGALRKLQDVGLKVLMDDFGSGYSSLNLLKNVTVDILKIDMVFVQDLEGSQRAPVILRRVVEMAHDLRMGVVVEGVETKAQVDFLVGIGCDTIQGYYFSKPLSGKDFLALVEKETGKQ</sequence>
<keyword evidence="6" id="KW-1185">Reference proteome</keyword>
<feature type="domain" description="GGDEF" evidence="4">
    <location>
        <begin position="175"/>
        <end position="302"/>
    </location>
</feature>
<dbReference type="Gene3D" id="3.40.50.2300">
    <property type="match status" value="1"/>
</dbReference>
<evidence type="ECO:0000259" key="2">
    <source>
        <dbReference type="PROSITE" id="PS50110"/>
    </source>
</evidence>
<evidence type="ECO:0000259" key="4">
    <source>
        <dbReference type="PROSITE" id="PS50887"/>
    </source>
</evidence>
<evidence type="ECO:0000259" key="3">
    <source>
        <dbReference type="PROSITE" id="PS50883"/>
    </source>
</evidence>
<dbReference type="InterPro" id="IPR001789">
    <property type="entry name" value="Sig_transdc_resp-reg_receiver"/>
</dbReference>
<comment type="caution">
    <text evidence="5">The sequence shown here is derived from an EMBL/GenBank/DDBJ whole genome shotgun (WGS) entry which is preliminary data.</text>
</comment>
<evidence type="ECO:0000313" key="5">
    <source>
        <dbReference type="EMBL" id="MEX5285226.1"/>
    </source>
</evidence>
<dbReference type="InterPro" id="IPR000160">
    <property type="entry name" value="GGDEF_dom"/>
</dbReference>
<dbReference type="Pfam" id="PF00990">
    <property type="entry name" value="GGDEF"/>
    <property type="match status" value="1"/>
</dbReference>
<dbReference type="PANTHER" id="PTHR33121:SF70">
    <property type="entry name" value="SIGNALING PROTEIN YKOW"/>
    <property type="match status" value="1"/>
</dbReference>
<dbReference type="PROSITE" id="PS50887">
    <property type="entry name" value="GGDEF"/>
    <property type="match status" value="1"/>
</dbReference>
<dbReference type="InterPro" id="IPR043128">
    <property type="entry name" value="Rev_trsase/Diguanyl_cyclase"/>
</dbReference>
<dbReference type="PANTHER" id="PTHR33121">
    <property type="entry name" value="CYCLIC DI-GMP PHOSPHODIESTERASE PDEF"/>
    <property type="match status" value="1"/>
</dbReference>
<dbReference type="SUPFAM" id="SSF141868">
    <property type="entry name" value="EAL domain-like"/>
    <property type="match status" value="1"/>
</dbReference>
<dbReference type="RefSeq" id="WP_368846952.1">
    <property type="nucleotide sequence ID" value="NZ_CP194411.1"/>
</dbReference>
<evidence type="ECO:0000256" key="1">
    <source>
        <dbReference type="PROSITE-ProRule" id="PRU00169"/>
    </source>
</evidence>
<keyword evidence="1" id="KW-0597">Phosphoprotein</keyword>
<gene>
    <name evidence="5" type="ORF">QCO44_06175</name>
</gene>
<dbReference type="NCBIfam" id="TIGR00254">
    <property type="entry name" value="GGDEF"/>
    <property type="match status" value="1"/>
</dbReference>
<dbReference type="Proteomes" id="UP001559623">
    <property type="component" value="Unassembled WGS sequence"/>
</dbReference>
<dbReference type="Gene3D" id="3.20.20.450">
    <property type="entry name" value="EAL domain"/>
    <property type="match status" value="1"/>
</dbReference>
<dbReference type="EMBL" id="JARVLH010000003">
    <property type="protein sequence ID" value="MEX5285226.1"/>
    <property type="molecule type" value="Genomic_DNA"/>
</dbReference>
<reference evidence="5 6" key="1">
    <citation type="submission" date="2023-04" db="EMBL/GenBank/DDBJ databases">
        <title>Genome Sequence of Selenomonas sputigena ATCC 33150.</title>
        <authorList>
            <person name="Miller D.P."/>
            <person name="Anvari S."/>
            <person name="Polson S.W."/>
            <person name="Macdonald M."/>
            <person name="Mcdowell J.V."/>
        </authorList>
    </citation>
    <scope>NUCLEOTIDE SEQUENCE [LARGE SCALE GENOMIC DNA]</scope>
    <source>
        <strain evidence="5 6">ATCC 33150</strain>
    </source>
</reference>
<dbReference type="Pfam" id="PF00563">
    <property type="entry name" value="EAL"/>
    <property type="match status" value="1"/>
</dbReference>
<dbReference type="SMART" id="SM00448">
    <property type="entry name" value="REC"/>
    <property type="match status" value="1"/>
</dbReference>
<accession>A0ABV3X4X4</accession>
<feature type="modified residue" description="4-aspartylphosphate" evidence="1">
    <location>
        <position position="54"/>
    </location>
</feature>
<proteinExistence type="predicted"/>
<dbReference type="InterPro" id="IPR035919">
    <property type="entry name" value="EAL_sf"/>
</dbReference>
<dbReference type="InterPro" id="IPR050706">
    <property type="entry name" value="Cyclic-di-GMP_PDE-like"/>
</dbReference>
<dbReference type="InterPro" id="IPR029787">
    <property type="entry name" value="Nucleotide_cyclase"/>
</dbReference>
<evidence type="ECO:0000313" key="6">
    <source>
        <dbReference type="Proteomes" id="UP001559623"/>
    </source>
</evidence>
<dbReference type="CDD" id="cd01948">
    <property type="entry name" value="EAL"/>
    <property type="match status" value="1"/>
</dbReference>
<dbReference type="PROSITE" id="PS50110">
    <property type="entry name" value="RESPONSE_REGULATORY"/>
    <property type="match status" value="1"/>
</dbReference>
<name>A0ABV3X4X4_9FIRM</name>
<dbReference type="InterPro" id="IPR011006">
    <property type="entry name" value="CheY-like_superfamily"/>
</dbReference>
<feature type="domain" description="Response regulatory" evidence="2">
    <location>
        <begin position="6"/>
        <end position="121"/>
    </location>
</feature>
<protein>
    <submittedName>
        <fullName evidence="5">EAL domain-containing protein</fullName>
    </submittedName>
</protein>
<dbReference type="SUPFAM" id="SSF55073">
    <property type="entry name" value="Nucleotide cyclase"/>
    <property type="match status" value="1"/>
</dbReference>
<organism evidence="5 6">
    <name type="scientific">Selenomonas sputigena</name>
    <dbReference type="NCBI Taxonomy" id="69823"/>
    <lineage>
        <taxon>Bacteria</taxon>
        <taxon>Bacillati</taxon>
        <taxon>Bacillota</taxon>
        <taxon>Negativicutes</taxon>
        <taxon>Selenomonadales</taxon>
        <taxon>Selenomonadaceae</taxon>
        <taxon>Selenomonas</taxon>
    </lineage>
</organism>
<dbReference type="PROSITE" id="PS50883">
    <property type="entry name" value="EAL"/>
    <property type="match status" value="1"/>
</dbReference>
<dbReference type="SMART" id="SM00052">
    <property type="entry name" value="EAL"/>
    <property type="match status" value="1"/>
</dbReference>
<dbReference type="Pfam" id="PF00072">
    <property type="entry name" value="Response_reg"/>
    <property type="match status" value="1"/>
</dbReference>
<feature type="domain" description="EAL" evidence="3">
    <location>
        <begin position="311"/>
        <end position="565"/>
    </location>
</feature>
<dbReference type="InterPro" id="IPR001633">
    <property type="entry name" value="EAL_dom"/>
</dbReference>